<keyword evidence="3" id="KW-1185">Reference proteome</keyword>
<feature type="compositionally biased region" description="Gly residues" evidence="1">
    <location>
        <begin position="160"/>
        <end position="176"/>
    </location>
</feature>
<feature type="region of interest" description="Disordered" evidence="1">
    <location>
        <begin position="1"/>
        <end position="115"/>
    </location>
</feature>
<evidence type="ECO:0000256" key="1">
    <source>
        <dbReference type="SAM" id="MobiDB-lite"/>
    </source>
</evidence>
<dbReference type="EMBL" id="VSWD01000002">
    <property type="protein sequence ID" value="KAK3106906.1"/>
    <property type="molecule type" value="Genomic_DNA"/>
</dbReference>
<feature type="compositionally biased region" description="Polar residues" evidence="1">
    <location>
        <begin position="1"/>
        <end position="10"/>
    </location>
</feature>
<protein>
    <submittedName>
        <fullName evidence="2">Uncharacterized protein</fullName>
    </submittedName>
</protein>
<comment type="caution">
    <text evidence="2">The sequence shown here is derived from an EMBL/GenBank/DDBJ whole genome shotgun (WGS) entry which is preliminary data.</text>
</comment>
<dbReference type="AlphaFoldDB" id="A0AA89C301"/>
<name>A0AA89C301_PINIB</name>
<gene>
    <name evidence="2" type="ORF">FSP39_002542</name>
</gene>
<feature type="compositionally biased region" description="Polar residues" evidence="1">
    <location>
        <begin position="40"/>
        <end position="55"/>
    </location>
</feature>
<evidence type="ECO:0000313" key="2">
    <source>
        <dbReference type="EMBL" id="KAK3106906.1"/>
    </source>
</evidence>
<evidence type="ECO:0000313" key="3">
    <source>
        <dbReference type="Proteomes" id="UP001186944"/>
    </source>
</evidence>
<sequence length="176" mass="19271">MTCPVQTSLEKTGRRPPVLSECQSDSSSDNIHELAAVTTPGCSTQNKAPNTQCKTQSRHTQKETQRDKKRQRTHRNIKRKGLHINQRDQCATGDDLERPSATKIAEGPGVPEGTCSQVQSFLQTHSKISVVKEKEEPTSAEAAKNKPKPRLRQNDYNPLMGGGGPGYRPTRRGGGG</sequence>
<proteinExistence type="predicted"/>
<feature type="region of interest" description="Disordered" evidence="1">
    <location>
        <begin position="129"/>
        <end position="176"/>
    </location>
</feature>
<organism evidence="2 3">
    <name type="scientific">Pinctada imbricata</name>
    <name type="common">Atlantic pearl-oyster</name>
    <name type="synonym">Pinctada martensii</name>
    <dbReference type="NCBI Taxonomy" id="66713"/>
    <lineage>
        <taxon>Eukaryota</taxon>
        <taxon>Metazoa</taxon>
        <taxon>Spiralia</taxon>
        <taxon>Lophotrochozoa</taxon>
        <taxon>Mollusca</taxon>
        <taxon>Bivalvia</taxon>
        <taxon>Autobranchia</taxon>
        <taxon>Pteriomorphia</taxon>
        <taxon>Pterioida</taxon>
        <taxon>Pterioidea</taxon>
        <taxon>Pteriidae</taxon>
        <taxon>Pinctada</taxon>
    </lineage>
</organism>
<accession>A0AA89C301</accession>
<feature type="compositionally biased region" description="Basic residues" evidence="1">
    <location>
        <begin position="67"/>
        <end position="82"/>
    </location>
</feature>
<dbReference type="Proteomes" id="UP001186944">
    <property type="component" value="Unassembled WGS sequence"/>
</dbReference>
<reference evidence="2" key="1">
    <citation type="submission" date="2019-08" db="EMBL/GenBank/DDBJ databases">
        <title>The improved chromosome-level genome for the pearl oyster Pinctada fucata martensii using PacBio sequencing and Hi-C.</title>
        <authorList>
            <person name="Zheng Z."/>
        </authorList>
    </citation>
    <scope>NUCLEOTIDE SEQUENCE</scope>
    <source>
        <strain evidence="2">ZZ-2019</strain>
        <tissue evidence="2">Adductor muscle</tissue>
    </source>
</reference>